<feature type="region of interest" description="Disordered" evidence="1">
    <location>
        <begin position="1"/>
        <end position="21"/>
    </location>
</feature>
<accession>A0A699XV98</accession>
<protein>
    <submittedName>
        <fullName evidence="2">Uncharacterized protein</fullName>
    </submittedName>
</protein>
<feature type="non-terminal residue" evidence="2">
    <location>
        <position position="1"/>
    </location>
</feature>
<evidence type="ECO:0000313" key="2">
    <source>
        <dbReference type="EMBL" id="GFD60891.1"/>
    </source>
</evidence>
<evidence type="ECO:0000256" key="1">
    <source>
        <dbReference type="SAM" id="MobiDB-lite"/>
    </source>
</evidence>
<reference evidence="2" key="1">
    <citation type="journal article" date="2019" name="Sci. Rep.">
        <title>Draft genome of Tanacetum cinerariifolium, the natural source of mosquito coil.</title>
        <authorList>
            <person name="Yamashiro T."/>
            <person name="Shiraishi A."/>
            <person name="Satake H."/>
            <person name="Nakayama K."/>
        </authorList>
    </citation>
    <scope>NUCLEOTIDE SEQUENCE</scope>
</reference>
<sequence length="65" mass="6992">PFDPGEVRKSMGTSPMGSDRHMEKIIGARNGYASRVDDTGIVYDEGAEMEASVVFNSAERSPSTP</sequence>
<dbReference type="EMBL" id="BKCJ011884103">
    <property type="protein sequence ID" value="GFD60891.1"/>
    <property type="molecule type" value="Genomic_DNA"/>
</dbReference>
<organism evidence="2">
    <name type="scientific">Tanacetum cinerariifolium</name>
    <name type="common">Dalmatian daisy</name>
    <name type="synonym">Chrysanthemum cinerariifolium</name>
    <dbReference type="NCBI Taxonomy" id="118510"/>
    <lineage>
        <taxon>Eukaryota</taxon>
        <taxon>Viridiplantae</taxon>
        <taxon>Streptophyta</taxon>
        <taxon>Embryophyta</taxon>
        <taxon>Tracheophyta</taxon>
        <taxon>Spermatophyta</taxon>
        <taxon>Magnoliopsida</taxon>
        <taxon>eudicotyledons</taxon>
        <taxon>Gunneridae</taxon>
        <taxon>Pentapetalae</taxon>
        <taxon>asterids</taxon>
        <taxon>campanulids</taxon>
        <taxon>Asterales</taxon>
        <taxon>Asteraceae</taxon>
        <taxon>Asteroideae</taxon>
        <taxon>Anthemideae</taxon>
        <taxon>Anthemidinae</taxon>
        <taxon>Tanacetum</taxon>
    </lineage>
</organism>
<name>A0A699XV98_TANCI</name>
<gene>
    <name evidence="2" type="ORF">Tci_932860</name>
</gene>
<dbReference type="AlphaFoldDB" id="A0A699XV98"/>
<feature type="non-terminal residue" evidence="2">
    <location>
        <position position="65"/>
    </location>
</feature>
<proteinExistence type="predicted"/>
<comment type="caution">
    <text evidence="2">The sequence shown here is derived from an EMBL/GenBank/DDBJ whole genome shotgun (WGS) entry which is preliminary data.</text>
</comment>